<keyword evidence="2" id="KW-1185">Reference proteome</keyword>
<organism evidence="1 2">
    <name type="scientific">Pseudoduganella namucuonensis</name>
    <dbReference type="NCBI Taxonomy" id="1035707"/>
    <lineage>
        <taxon>Bacteria</taxon>
        <taxon>Pseudomonadati</taxon>
        <taxon>Pseudomonadota</taxon>
        <taxon>Betaproteobacteria</taxon>
        <taxon>Burkholderiales</taxon>
        <taxon>Oxalobacteraceae</taxon>
        <taxon>Telluria group</taxon>
        <taxon>Pseudoduganella</taxon>
    </lineage>
</organism>
<evidence type="ECO:0000313" key="2">
    <source>
        <dbReference type="Proteomes" id="UP000199391"/>
    </source>
</evidence>
<gene>
    <name evidence="1" type="ORF">SAMN05216552_1012157</name>
</gene>
<accession>A0A1I7JQF9</accession>
<sequence length="108" mass="11722">MAIETIKAIGPRSWRDLICVSGSATNDGGLVFRSNCGAAVMVHWCFSSGPVCQFGQAAGLAPGASYTTYFGNQSTIWYAACPSFYEGRSVYTNQVDGLRKYTCSYYSR</sequence>
<dbReference type="RefSeq" id="WP_093556346.1">
    <property type="nucleotide sequence ID" value="NZ_FPBO01000012.1"/>
</dbReference>
<dbReference type="STRING" id="1035707.SAMN05216552_1012157"/>
<reference evidence="2" key="1">
    <citation type="submission" date="2016-10" db="EMBL/GenBank/DDBJ databases">
        <authorList>
            <person name="Varghese N."/>
            <person name="Submissions S."/>
        </authorList>
    </citation>
    <scope>NUCLEOTIDE SEQUENCE [LARGE SCALE GENOMIC DNA]</scope>
    <source>
        <strain evidence="2">CGMCC 1.11014</strain>
    </source>
</reference>
<protein>
    <submittedName>
        <fullName evidence="1">Uncharacterized protein</fullName>
    </submittedName>
</protein>
<dbReference type="EMBL" id="FPBO01000012">
    <property type="protein sequence ID" value="SFU87433.1"/>
    <property type="molecule type" value="Genomic_DNA"/>
</dbReference>
<evidence type="ECO:0000313" key="1">
    <source>
        <dbReference type="EMBL" id="SFU87433.1"/>
    </source>
</evidence>
<dbReference type="Proteomes" id="UP000199391">
    <property type="component" value="Unassembled WGS sequence"/>
</dbReference>
<dbReference type="AlphaFoldDB" id="A0A1I7JQF9"/>
<proteinExistence type="predicted"/>
<name>A0A1I7JQF9_9BURK</name>